<gene>
    <name evidence="2" type="ORF">AD929_02750</name>
</gene>
<comment type="caution">
    <text evidence="2">The sequence shown here is derived from an EMBL/GenBank/DDBJ whole genome shotgun (WGS) entry which is preliminary data.</text>
</comment>
<reference evidence="2 3" key="1">
    <citation type="submission" date="2015-06" db="EMBL/GenBank/DDBJ databases">
        <title>Improved classification and identification of acetic acid bacteria using matrix-assisted laser desorption/ionization time-of-flight mass spectrometry; Gluconobacter nephelii and Gluconobacter uchimurae are later heterotypic synonyms of Gluconobacter japonicus and Gluconobacter oxydans, respectively.</title>
        <authorList>
            <person name="Li L."/>
            <person name="Cleenwerck I."/>
            <person name="De Vuyst L."/>
            <person name="Vandamme P."/>
        </authorList>
    </citation>
    <scope>NUCLEOTIDE SEQUENCE [LARGE SCALE GENOMIC DNA]</scope>
    <source>
        <strain evidence="2 3">LMG 1764</strain>
    </source>
</reference>
<dbReference type="EMBL" id="LHZB01000095">
    <property type="protein sequence ID" value="KXV02430.1"/>
    <property type="molecule type" value="Genomic_DNA"/>
</dbReference>
<evidence type="ECO:0000313" key="3">
    <source>
        <dbReference type="Proteomes" id="UP000075573"/>
    </source>
</evidence>
<dbReference type="AlphaFoldDB" id="A0A149QYN7"/>
<accession>A0A149QYN7</accession>
<evidence type="ECO:0000313" key="2">
    <source>
        <dbReference type="EMBL" id="KXV02430.1"/>
    </source>
</evidence>
<sequence length="213" mass="22828">MGNILMMPASSSPDGLKDSDLLSLPLERYLHEFRGGLLSLPESERDVIVAEVRAQVAAQARLGEGAALALLERLGKPDRLAARFTIRHELSVGVQQSNPFGLFWVLLRLAAGSLLAFVGGFVVIALGLTGLLLAAMPVLRLFVPQDLFVVDDSPFSITVTTDGVPGNGIPLSWGYAILCCGVGIVLVVLAMLLLRGLGQLLLRDMRRKMQGLD</sequence>
<organism evidence="2 3">
    <name type="scientific">Gluconobacter potus</name>
    <dbReference type="NCBI Taxonomy" id="2724927"/>
    <lineage>
        <taxon>Bacteria</taxon>
        <taxon>Pseudomonadati</taxon>
        <taxon>Pseudomonadota</taxon>
        <taxon>Alphaproteobacteria</taxon>
        <taxon>Acetobacterales</taxon>
        <taxon>Acetobacteraceae</taxon>
        <taxon>Gluconobacter</taxon>
    </lineage>
</organism>
<dbReference type="Proteomes" id="UP000075573">
    <property type="component" value="Unassembled WGS sequence"/>
</dbReference>
<feature type="transmembrane region" description="Helical" evidence="1">
    <location>
        <begin position="114"/>
        <end position="139"/>
    </location>
</feature>
<evidence type="ECO:0008006" key="4">
    <source>
        <dbReference type="Google" id="ProtNLM"/>
    </source>
</evidence>
<dbReference type="Pfam" id="PF22564">
    <property type="entry name" value="HAAS"/>
    <property type="match status" value="1"/>
</dbReference>
<evidence type="ECO:0000256" key="1">
    <source>
        <dbReference type="SAM" id="Phobius"/>
    </source>
</evidence>
<proteinExistence type="predicted"/>
<name>A0A149QYN7_9PROT</name>
<dbReference type="PATRIC" id="fig|442.7.peg.2667"/>
<keyword evidence="1" id="KW-0812">Transmembrane</keyword>
<protein>
    <recommendedName>
        <fullName evidence="4">DUF1700 domain-containing protein</fullName>
    </recommendedName>
</protein>
<keyword evidence="1" id="KW-1133">Transmembrane helix</keyword>
<feature type="transmembrane region" description="Helical" evidence="1">
    <location>
        <begin position="173"/>
        <end position="198"/>
    </location>
</feature>
<keyword evidence="1" id="KW-0472">Membrane</keyword>